<name>A0A151PEF9_ALLMI</name>
<proteinExistence type="predicted"/>
<dbReference type="EMBL" id="AKHW03000422">
    <property type="protein sequence ID" value="KYO47392.1"/>
    <property type="molecule type" value="Genomic_DNA"/>
</dbReference>
<sequence>MNKSSSGGESLLTTFGIYCSTWCSSPSSSHLWNIHDAVGWFFLYICVVKSKEERLEKACLPPGTLSDLGAFLEVKIGDYQESKYFMQGRWSIKSCSSPGSSLHALMAWLKGWEHRLT</sequence>
<dbReference type="Proteomes" id="UP000050525">
    <property type="component" value="Unassembled WGS sequence"/>
</dbReference>
<gene>
    <name evidence="1" type="ORF">Y1Q_0001200</name>
</gene>
<protein>
    <submittedName>
        <fullName evidence="1">Uncharacterized protein</fullName>
    </submittedName>
</protein>
<keyword evidence="2" id="KW-1185">Reference proteome</keyword>
<evidence type="ECO:0000313" key="2">
    <source>
        <dbReference type="Proteomes" id="UP000050525"/>
    </source>
</evidence>
<dbReference type="AlphaFoldDB" id="A0A151PEF9"/>
<organism evidence="1 2">
    <name type="scientific">Alligator mississippiensis</name>
    <name type="common">American alligator</name>
    <dbReference type="NCBI Taxonomy" id="8496"/>
    <lineage>
        <taxon>Eukaryota</taxon>
        <taxon>Metazoa</taxon>
        <taxon>Chordata</taxon>
        <taxon>Craniata</taxon>
        <taxon>Vertebrata</taxon>
        <taxon>Euteleostomi</taxon>
        <taxon>Archelosauria</taxon>
        <taxon>Archosauria</taxon>
        <taxon>Crocodylia</taxon>
        <taxon>Alligatoridae</taxon>
        <taxon>Alligatorinae</taxon>
        <taxon>Alligator</taxon>
    </lineage>
</organism>
<reference evidence="1 2" key="1">
    <citation type="journal article" date="2012" name="Genome Biol.">
        <title>Sequencing three crocodilian genomes to illuminate the evolution of archosaurs and amniotes.</title>
        <authorList>
            <person name="St John J.A."/>
            <person name="Braun E.L."/>
            <person name="Isberg S.R."/>
            <person name="Miles L.G."/>
            <person name="Chong A.Y."/>
            <person name="Gongora J."/>
            <person name="Dalzell P."/>
            <person name="Moran C."/>
            <person name="Bed'hom B."/>
            <person name="Abzhanov A."/>
            <person name="Burgess S.C."/>
            <person name="Cooksey A.M."/>
            <person name="Castoe T.A."/>
            <person name="Crawford N.G."/>
            <person name="Densmore L.D."/>
            <person name="Drew J.C."/>
            <person name="Edwards S.V."/>
            <person name="Faircloth B.C."/>
            <person name="Fujita M.K."/>
            <person name="Greenwold M.J."/>
            <person name="Hoffmann F.G."/>
            <person name="Howard J.M."/>
            <person name="Iguchi T."/>
            <person name="Janes D.E."/>
            <person name="Khan S.Y."/>
            <person name="Kohno S."/>
            <person name="de Koning A.J."/>
            <person name="Lance S.L."/>
            <person name="McCarthy F.M."/>
            <person name="McCormack J.E."/>
            <person name="Merchant M.E."/>
            <person name="Peterson D.G."/>
            <person name="Pollock D.D."/>
            <person name="Pourmand N."/>
            <person name="Raney B.J."/>
            <person name="Roessler K.A."/>
            <person name="Sanford J.R."/>
            <person name="Sawyer R.H."/>
            <person name="Schmidt C.J."/>
            <person name="Triplett E.W."/>
            <person name="Tuberville T.D."/>
            <person name="Venegas-Anaya M."/>
            <person name="Howard J.T."/>
            <person name="Jarvis E.D."/>
            <person name="Guillette L.J.Jr."/>
            <person name="Glenn T.C."/>
            <person name="Green R.E."/>
            <person name="Ray D.A."/>
        </authorList>
    </citation>
    <scope>NUCLEOTIDE SEQUENCE [LARGE SCALE GENOMIC DNA]</scope>
    <source>
        <strain evidence="1">KSC_2009_1</strain>
    </source>
</reference>
<comment type="caution">
    <text evidence="1">The sequence shown here is derived from an EMBL/GenBank/DDBJ whole genome shotgun (WGS) entry which is preliminary data.</text>
</comment>
<evidence type="ECO:0000313" key="1">
    <source>
        <dbReference type="EMBL" id="KYO47392.1"/>
    </source>
</evidence>
<accession>A0A151PEF9</accession>